<keyword evidence="3" id="KW-1185">Reference proteome</keyword>
<dbReference type="Pfam" id="PF13489">
    <property type="entry name" value="Methyltransf_23"/>
    <property type="match status" value="1"/>
</dbReference>
<organism evidence="2 3">
    <name type="scientific">Geosmithia morbida</name>
    <dbReference type="NCBI Taxonomy" id="1094350"/>
    <lineage>
        <taxon>Eukaryota</taxon>
        <taxon>Fungi</taxon>
        <taxon>Dikarya</taxon>
        <taxon>Ascomycota</taxon>
        <taxon>Pezizomycotina</taxon>
        <taxon>Sordariomycetes</taxon>
        <taxon>Hypocreomycetidae</taxon>
        <taxon>Hypocreales</taxon>
        <taxon>Bionectriaceae</taxon>
        <taxon>Geosmithia</taxon>
    </lineage>
</organism>
<keyword evidence="2" id="KW-0489">Methyltransferase</keyword>
<dbReference type="EMBL" id="JAANYQ010000001">
    <property type="protein sequence ID" value="KAF4126485.1"/>
    <property type="molecule type" value="Genomic_DNA"/>
</dbReference>
<comment type="caution">
    <text evidence="2">The sequence shown here is derived from an EMBL/GenBank/DDBJ whole genome shotgun (WGS) entry which is preliminary data.</text>
</comment>
<dbReference type="Gene3D" id="3.40.50.150">
    <property type="entry name" value="Vaccinia Virus protein VP39"/>
    <property type="match status" value="1"/>
</dbReference>
<gene>
    <name evidence="2" type="ORF">GMORB2_0221</name>
</gene>
<dbReference type="AlphaFoldDB" id="A0A9P5D868"/>
<comment type="similarity">
    <text evidence="1">Belongs to the methyltransferase superfamily. LaeA methyltransferase family.</text>
</comment>
<dbReference type="RefSeq" id="XP_035325137.1">
    <property type="nucleotide sequence ID" value="XM_035462207.1"/>
</dbReference>
<dbReference type="PANTHER" id="PTHR43591:SF24">
    <property type="entry name" value="2-METHOXY-6-POLYPRENYL-1,4-BENZOQUINOL METHYLASE, MITOCHONDRIAL"/>
    <property type="match status" value="1"/>
</dbReference>
<dbReference type="SUPFAM" id="SSF53335">
    <property type="entry name" value="S-adenosyl-L-methionine-dependent methyltransferases"/>
    <property type="match status" value="1"/>
</dbReference>
<protein>
    <submittedName>
        <fullName evidence="2">Methyltransferase domain</fullName>
    </submittedName>
</protein>
<dbReference type="Proteomes" id="UP000749293">
    <property type="component" value="Unassembled WGS sequence"/>
</dbReference>
<accession>A0A9P5D868</accession>
<dbReference type="GO" id="GO:0008168">
    <property type="term" value="F:methyltransferase activity"/>
    <property type="evidence" value="ECO:0007669"/>
    <property type="project" value="UniProtKB-KW"/>
</dbReference>
<evidence type="ECO:0000313" key="3">
    <source>
        <dbReference type="Proteomes" id="UP000749293"/>
    </source>
</evidence>
<dbReference type="PANTHER" id="PTHR43591">
    <property type="entry name" value="METHYLTRANSFERASE"/>
    <property type="match status" value="1"/>
</dbReference>
<reference evidence="2" key="1">
    <citation type="submission" date="2020-03" db="EMBL/GenBank/DDBJ databases">
        <title>Site-based positive gene gene selection in Geosmithia morbida across the United States reveals a broad range of putative effectors and factors for local host and environmental adapation.</title>
        <authorList>
            <person name="Onufrak A."/>
            <person name="Murdoch R.W."/>
            <person name="Gazis R."/>
            <person name="Huff M."/>
            <person name="Staton M."/>
            <person name="Klingeman W."/>
            <person name="Hadziabdic D."/>
        </authorList>
    </citation>
    <scope>NUCLEOTIDE SEQUENCE</scope>
    <source>
        <strain evidence="2">1262</strain>
    </source>
</reference>
<evidence type="ECO:0000256" key="1">
    <source>
        <dbReference type="ARBA" id="ARBA00038158"/>
    </source>
</evidence>
<dbReference type="CDD" id="cd02440">
    <property type="entry name" value="AdoMet_MTases"/>
    <property type="match status" value="1"/>
</dbReference>
<sequence>MDQDNEPTSDYEGSIAASEFTTARTSHLRYWFESGRRYQGLFLDRYGLPNDDIEQMREGIKHTLYLDYLHDGKLLLAPIGDHPQKIVDLGTGFGFWVQDVAERYESARVIGTDISPIQPKWAPPNCEFHVEDLEDEERPWTTIYSGADLIHIRSVIPILRDPQRLIHRSFENLRSGGWIECHEIVTELRSDDGTVTADHPLNAMYRQLKNGPFSARYGWSLEASGRIPEMMEAAGFVNIKVQHNKVPLGRWGADTRAREMGLFCRTICEDLLVALTSRHAAMGLSEEEATQLTCDFYQTSNDTSIHGWMDWIDVWAQKP</sequence>
<keyword evidence="2" id="KW-0808">Transferase</keyword>
<dbReference type="InterPro" id="IPR029063">
    <property type="entry name" value="SAM-dependent_MTases_sf"/>
</dbReference>
<evidence type="ECO:0000313" key="2">
    <source>
        <dbReference type="EMBL" id="KAF4126485.1"/>
    </source>
</evidence>
<dbReference type="OrthoDB" id="2013972at2759"/>
<proteinExistence type="inferred from homology"/>
<dbReference type="GeneID" id="55966451"/>
<dbReference type="GO" id="GO:0032259">
    <property type="term" value="P:methylation"/>
    <property type="evidence" value="ECO:0007669"/>
    <property type="project" value="UniProtKB-KW"/>
</dbReference>
<name>A0A9P5D868_9HYPO</name>